<feature type="transmembrane region" description="Helical" evidence="1">
    <location>
        <begin position="303"/>
        <end position="322"/>
    </location>
</feature>
<dbReference type="PANTHER" id="PTHR36844:SF1">
    <property type="entry name" value="PROTEASE PRSW"/>
    <property type="match status" value="1"/>
</dbReference>
<dbReference type="EMBL" id="JAWMWH010000001">
    <property type="protein sequence ID" value="MEJ6400082.1"/>
    <property type="molecule type" value="Genomic_DNA"/>
</dbReference>
<dbReference type="EC" id="3.4.-.-" evidence="2"/>
<accession>A0ABU8SJJ8</accession>
<proteinExistence type="predicted"/>
<evidence type="ECO:0000256" key="1">
    <source>
        <dbReference type="SAM" id="Phobius"/>
    </source>
</evidence>
<organism evidence="2 3">
    <name type="scientific">Nicoliella lavandulae</name>
    <dbReference type="NCBI Taxonomy" id="3082954"/>
    <lineage>
        <taxon>Bacteria</taxon>
        <taxon>Bacillati</taxon>
        <taxon>Bacillota</taxon>
        <taxon>Bacilli</taxon>
        <taxon>Lactobacillales</taxon>
        <taxon>Lactobacillaceae</taxon>
        <taxon>Nicoliella</taxon>
    </lineage>
</organism>
<keyword evidence="3" id="KW-1185">Reference proteome</keyword>
<dbReference type="Pfam" id="PF13367">
    <property type="entry name" value="PrsW-protease"/>
    <property type="match status" value="1"/>
</dbReference>
<protein>
    <submittedName>
        <fullName evidence="2">PrsW family glutamic-type intramembrane protease</fullName>
        <ecNumber evidence="2">3.4.-.-</ecNumber>
    </submittedName>
</protein>
<comment type="caution">
    <text evidence="2">The sequence shown here is derived from an EMBL/GenBank/DDBJ whole genome shotgun (WGS) entry which is preliminary data.</text>
</comment>
<keyword evidence="1" id="KW-0472">Membrane</keyword>
<dbReference type="GO" id="GO:0006508">
    <property type="term" value="P:proteolysis"/>
    <property type="evidence" value="ECO:0007669"/>
    <property type="project" value="UniProtKB-KW"/>
</dbReference>
<reference evidence="2 3" key="1">
    <citation type="submission" date="2023-10" db="EMBL/GenBank/DDBJ databases">
        <title>Nicoliella lavandulae sp. nov. isolated from Lavandula angustifolia flowers.</title>
        <authorList>
            <person name="Alcantara C."/>
            <person name="Zuniga M."/>
            <person name="Landete J.M."/>
            <person name="Monedero V."/>
        </authorList>
    </citation>
    <scope>NUCLEOTIDE SEQUENCE [LARGE SCALE GENOMIC DNA]</scope>
    <source>
        <strain evidence="2 3">Es01</strain>
    </source>
</reference>
<keyword evidence="2" id="KW-0645">Protease</keyword>
<sequence>MINLWRRITASTSLLGVQRNYARIKDEATKGNQFVEIHVFRIFQRVFERHSSDEADRIMIAGTKTTTPALTKVSSAPVEPWLFSRFFSLLGFTFALLTALYLVFGSDKAVPGMMVVGALVVPFSILIMFFEMNVYRNISLMTVFTVFLVGGVASLVATMILYDIVPSGNGISLGSAILVGLIEETAKTIIIVIFINRLKLNYILNGMLIGAAIGAGFAVFETSGYTNEYGLVTIFVRSWQAIGTHTIWSAIVGAAVILGKQRFKQFKFRNALTNIHFMTYYLVAVFLHSMWDWNLPIGWVDDFYLQKIFLILVGWIVIFILIDAGLREVRTLQGQVIRRHYRRK</sequence>
<feature type="transmembrane region" description="Helical" evidence="1">
    <location>
        <begin position="142"/>
        <end position="165"/>
    </location>
</feature>
<feature type="transmembrane region" description="Helical" evidence="1">
    <location>
        <begin position="110"/>
        <end position="130"/>
    </location>
</feature>
<name>A0ABU8SJJ8_9LACO</name>
<feature type="transmembrane region" description="Helical" evidence="1">
    <location>
        <begin position="171"/>
        <end position="195"/>
    </location>
</feature>
<dbReference type="Proteomes" id="UP001370590">
    <property type="component" value="Unassembled WGS sequence"/>
</dbReference>
<dbReference type="RefSeq" id="WP_339959904.1">
    <property type="nucleotide sequence ID" value="NZ_JAWMWH010000001.1"/>
</dbReference>
<gene>
    <name evidence="2" type="ORF">R4146_02665</name>
</gene>
<keyword evidence="2" id="KW-0378">Hydrolase</keyword>
<evidence type="ECO:0000313" key="2">
    <source>
        <dbReference type="EMBL" id="MEJ6400082.1"/>
    </source>
</evidence>
<keyword evidence="1" id="KW-0812">Transmembrane</keyword>
<evidence type="ECO:0000313" key="3">
    <source>
        <dbReference type="Proteomes" id="UP001370590"/>
    </source>
</evidence>
<dbReference type="GO" id="GO:0008233">
    <property type="term" value="F:peptidase activity"/>
    <property type="evidence" value="ECO:0007669"/>
    <property type="project" value="UniProtKB-KW"/>
</dbReference>
<keyword evidence="1" id="KW-1133">Transmembrane helix</keyword>
<feature type="transmembrane region" description="Helical" evidence="1">
    <location>
        <begin position="202"/>
        <end position="220"/>
    </location>
</feature>
<feature type="transmembrane region" description="Helical" evidence="1">
    <location>
        <begin position="271"/>
        <end position="291"/>
    </location>
</feature>
<dbReference type="PANTHER" id="PTHR36844">
    <property type="entry name" value="PROTEASE PRSW"/>
    <property type="match status" value="1"/>
</dbReference>
<feature type="transmembrane region" description="Helical" evidence="1">
    <location>
        <begin position="82"/>
        <end position="104"/>
    </location>
</feature>
<feature type="transmembrane region" description="Helical" evidence="1">
    <location>
        <begin position="240"/>
        <end position="259"/>
    </location>
</feature>
<dbReference type="InterPro" id="IPR026898">
    <property type="entry name" value="PrsW"/>
</dbReference>